<evidence type="ECO:0000256" key="12">
    <source>
        <dbReference type="PROSITE-ProRule" id="PRU10141"/>
    </source>
</evidence>
<name>A0A9D5AJK8_PEA</name>
<accession>A0A9D5AJK8</accession>
<feature type="binding site" evidence="12">
    <location>
        <position position="104"/>
    </location>
    <ligand>
        <name>ATP</name>
        <dbReference type="ChEBI" id="CHEBI:30616"/>
    </ligand>
</feature>
<evidence type="ECO:0000256" key="1">
    <source>
        <dbReference type="ARBA" id="ARBA00004236"/>
    </source>
</evidence>
<gene>
    <name evidence="15" type="ORF">KIW84_055279</name>
</gene>
<proteinExistence type="predicted"/>
<evidence type="ECO:0000256" key="13">
    <source>
        <dbReference type="SAM" id="MobiDB-lite"/>
    </source>
</evidence>
<evidence type="ECO:0000256" key="11">
    <source>
        <dbReference type="PIRSR" id="PIRSR000615-3"/>
    </source>
</evidence>
<feature type="region of interest" description="Disordered" evidence="13">
    <location>
        <begin position="1"/>
        <end position="46"/>
    </location>
</feature>
<dbReference type="Proteomes" id="UP001058974">
    <property type="component" value="Chromosome 5"/>
</dbReference>
<keyword evidence="11" id="KW-0460">Magnesium</keyword>
<keyword evidence="3" id="KW-1003">Cell membrane</keyword>
<keyword evidence="4" id="KW-0808">Transferase</keyword>
<evidence type="ECO:0000256" key="3">
    <source>
        <dbReference type="ARBA" id="ARBA00022475"/>
    </source>
</evidence>
<dbReference type="InterPro" id="IPR000719">
    <property type="entry name" value="Prot_kinase_dom"/>
</dbReference>
<dbReference type="SMART" id="SM00220">
    <property type="entry name" value="S_TKc"/>
    <property type="match status" value="1"/>
</dbReference>
<feature type="binding site" evidence="11">
    <location>
        <position position="214"/>
    </location>
    <ligand>
        <name>Mg(2+)</name>
        <dbReference type="ChEBI" id="CHEBI:18420"/>
    </ligand>
</feature>
<evidence type="ECO:0000256" key="4">
    <source>
        <dbReference type="ARBA" id="ARBA00022679"/>
    </source>
</evidence>
<evidence type="ECO:0000256" key="9">
    <source>
        <dbReference type="ARBA" id="ARBA00048679"/>
    </source>
</evidence>
<dbReference type="InterPro" id="IPR050823">
    <property type="entry name" value="Plant_Ser_Thr_Prot_Kinase"/>
</dbReference>
<dbReference type="Gramene" id="Psat05G0527900-T1">
    <property type="protein sequence ID" value="KAI5409761.1"/>
    <property type="gene ID" value="KIW84_055279"/>
</dbReference>
<comment type="catalytic activity">
    <reaction evidence="8">
        <text>L-threonyl-[protein] + ATP = O-phospho-L-threonyl-[protein] + ADP + H(+)</text>
        <dbReference type="Rhea" id="RHEA:46608"/>
        <dbReference type="Rhea" id="RHEA-COMP:11060"/>
        <dbReference type="Rhea" id="RHEA-COMP:11605"/>
        <dbReference type="ChEBI" id="CHEBI:15378"/>
        <dbReference type="ChEBI" id="CHEBI:30013"/>
        <dbReference type="ChEBI" id="CHEBI:30616"/>
        <dbReference type="ChEBI" id="CHEBI:61977"/>
        <dbReference type="ChEBI" id="CHEBI:456216"/>
        <dbReference type="EC" id="2.7.11.1"/>
    </reaction>
</comment>
<keyword evidence="5 12" id="KW-0547">Nucleotide-binding</keyword>
<dbReference type="GO" id="GO:0046872">
    <property type="term" value="F:metal ion binding"/>
    <property type="evidence" value="ECO:0007669"/>
    <property type="project" value="UniProtKB-KW"/>
</dbReference>
<evidence type="ECO:0000313" key="15">
    <source>
        <dbReference type="EMBL" id="KAI5409761.1"/>
    </source>
</evidence>
<comment type="subcellular location">
    <subcellularLocation>
        <location evidence="1">Cell membrane</location>
    </subcellularLocation>
</comment>
<feature type="binding site" evidence="11">
    <location>
        <position position="227"/>
    </location>
    <ligand>
        <name>Mg(2+)</name>
        <dbReference type="ChEBI" id="CHEBI:18420"/>
    </ligand>
</feature>
<dbReference type="InterPro" id="IPR011009">
    <property type="entry name" value="Kinase-like_dom_sf"/>
</dbReference>
<feature type="active site" description="Proton acceptor" evidence="10">
    <location>
        <position position="209"/>
    </location>
</feature>
<keyword evidence="16" id="KW-1185">Reference proteome</keyword>
<keyword evidence="7 12" id="KW-0067">ATP-binding</keyword>
<dbReference type="EMBL" id="JAMSHJ010000005">
    <property type="protein sequence ID" value="KAI5409761.1"/>
    <property type="molecule type" value="Genomic_DNA"/>
</dbReference>
<protein>
    <recommendedName>
        <fullName evidence="2">non-specific serine/threonine protein kinase</fullName>
        <ecNumber evidence="2">2.7.11.1</ecNumber>
    </recommendedName>
</protein>
<dbReference type="SUPFAM" id="SSF56112">
    <property type="entry name" value="Protein kinase-like (PK-like)"/>
    <property type="match status" value="1"/>
</dbReference>
<dbReference type="Gene3D" id="3.30.200.20">
    <property type="entry name" value="Phosphorylase Kinase, domain 1"/>
    <property type="match status" value="1"/>
</dbReference>
<evidence type="ECO:0000256" key="8">
    <source>
        <dbReference type="ARBA" id="ARBA00047899"/>
    </source>
</evidence>
<feature type="compositionally biased region" description="Low complexity" evidence="13">
    <location>
        <begin position="13"/>
        <end position="22"/>
    </location>
</feature>
<comment type="caution">
    <text evidence="15">The sequence shown here is derived from an EMBL/GenBank/DDBJ whole genome shotgun (WGS) entry which is preliminary data.</text>
</comment>
<organism evidence="15 16">
    <name type="scientific">Pisum sativum</name>
    <name type="common">Garden pea</name>
    <name type="synonym">Lathyrus oleraceus</name>
    <dbReference type="NCBI Taxonomy" id="3888"/>
    <lineage>
        <taxon>Eukaryota</taxon>
        <taxon>Viridiplantae</taxon>
        <taxon>Streptophyta</taxon>
        <taxon>Embryophyta</taxon>
        <taxon>Tracheophyta</taxon>
        <taxon>Spermatophyta</taxon>
        <taxon>Magnoliopsida</taxon>
        <taxon>eudicotyledons</taxon>
        <taxon>Gunneridae</taxon>
        <taxon>Pentapetalae</taxon>
        <taxon>rosids</taxon>
        <taxon>fabids</taxon>
        <taxon>Fabales</taxon>
        <taxon>Fabaceae</taxon>
        <taxon>Papilionoideae</taxon>
        <taxon>50 kb inversion clade</taxon>
        <taxon>NPAAA clade</taxon>
        <taxon>Hologalegina</taxon>
        <taxon>IRL clade</taxon>
        <taxon>Fabeae</taxon>
        <taxon>Lathyrus</taxon>
    </lineage>
</organism>
<dbReference type="InterPro" id="IPR017441">
    <property type="entry name" value="Protein_kinase_ATP_BS"/>
</dbReference>
<sequence length="392" mass="42777">MGSSCTKPVAHVSSSNISGSKKSQSRTNSSQQKASLQTSHESVDPSISGKLKSFSLIDLKEATKNFRRENLIGEGGFGRIFKGWIDENTYSPTKPGSGIVVAVKNLKPESFQGHKEWLAEVNYLGQLHHENLVKLVGYCLQGKNRLLVYEFMQKGSLENHLFRKKVVSSLILAENVQPIAWATRVNISVGVAKGLAFLHSLNANVIFRDLKASNILLDSDFNAKLSDFGLARDGPTGDNTHVSTRVIGTQGYAAPEYVATDLDGFNEAGHLTPRSDVYSFGVVLLELLTGKRAVEDARPGLSEETLVDWAMPFLSDSRRVLRIMDTRLGGQYSKKGAQAAAALALQCLNSDPKIRPPMVDVVATLEGLQSSNTFQRTPKYANATKHSCHSLT</sequence>
<dbReference type="PANTHER" id="PTHR45621">
    <property type="entry name" value="OS01G0588500 PROTEIN-RELATED"/>
    <property type="match status" value="1"/>
</dbReference>
<dbReference type="FunFam" id="1.10.510.10:FF:000095">
    <property type="entry name" value="protein STRUBBELIG-RECEPTOR FAMILY 8"/>
    <property type="match status" value="1"/>
</dbReference>
<reference evidence="15 16" key="1">
    <citation type="journal article" date="2022" name="Nat. Genet.">
        <title>Improved pea reference genome and pan-genome highlight genomic features and evolutionary characteristics.</title>
        <authorList>
            <person name="Yang T."/>
            <person name="Liu R."/>
            <person name="Luo Y."/>
            <person name="Hu S."/>
            <person name="Wang D."/>
            <person name="Wang C."/>
            <person name="Pandey M.K."/>
            <person name="Ge S."/>
            <person name="Xu Q."/>
            <person name="Li N."/>
            <person name="Li G."/>
            <person name="Huang Y."/>
            <person name="Saxena R.K."/>
            <person name="Ji Y."/>
            <person name="Li M."/>
            <person name="Yan X."/>
            <person name="He Y."/>
            <person name="Liu Y."/>
            <person name="Wang X."/>
            <person name="Xiang C."/>
            <person name="Varshney R.K."/>
            <person name="Ding H."/>
            <person name="Gao S."/>
            <person name="Zong X."/>
        </authorList>
    </citation>
    <scope>NUCLEOTIDE SEQUENCE [LARGE SCALE GENOMIC DNA]</scope>
    <source>
        <strain evidence="15 16">cv. Zhongwan 6</strain>
    </source>
</reference>
<dbReference type="Pfam" id="PF07714">
    <property type="entry name" value="PK_Tyr_Ser-Thr"/>
    <property type="match status" value="1"/>
</dbReference>
<dbReference type="GO" id="GO:0005524">
    <property type="term" value="F:ATP binding"/>
    <property type="evidence" value="ECO:0007669"/>
    <property type="project" value="UniProtKB-UniRule"/>
</dbReference>
<dbReference type="GO" id="GO:0004674">
    <property type="term" value="F:protein serine/threonine kinase activity"/>
    <property type="evidence" value="ECO:0007669"/>
    <property type="project" value="UniProtKB-EC"/>
</dbReference>
<feature type="compositionally biased region" description="Polar residues" evidence="13">
    <location>
        <begin position="26"/>
        <end position="40"/>
    </location>
</feature>
<dbReference type="AlphaFoldDB" id="A0A9D5AJK8"/>
<feature type="domain" description="Protein kinase" evidence="14">
    <location>
        <begin position="66"/>
        <end position="368"/>
    </location>
</feature>
<dbReference type="EC" id="2.7.11.1" evidence="2"/>
<evidence type="ECO:0000313" key="16">
    <source>
        <dbReference type="Proteomes" id="UP001058974"/>
    </source>
</evidence>
<comment type="catalytic activity">
    <reaction evidence="9">
        <text>L-seryl-[protein] + ATP = O-phospho-L-seryl-[protein] + ADP + H(+)</text>
        <dbReference type="Rhea" id="RHEA:17989"/>
        <dbReference type="Rhea" id="RHEA-COMP:9863"/>
        <dbReference type="Rhea" id="RHEA-COMP:11604"/>
        <dbReference type="ChEBI" id="CHEBI:15378"/>
        <dbReference type="ChEBI" id="CHEBI:29999"/>
        <dbReference type="ChEBI" id="CHEBI:30616"/>
        <dbReference type="ChEBI" id="CHEBI:83421"/>
        <dbReference type="ChEBI" id="CHEBI:456216"/>
        <dbReference type="EC" id="2.7.11.1"/>
    </reaction>
</comment>
<evidence type="ECO:0000256" key="2">
    <source>
        <dbReference type="ARBA" id="ARBA00012513"/>
    </source>
</evidence>
<dbReference type="PROSITE" id="PS50011">
    <property type="entry name" value="PROTEIN_KINASE_DOM"/>
    <property type="match status" value="1"/>
</dbReference>
<dbReference type="CDD" id="cd14066">
    <property type="entry name" value="STKc_IRAK"/>
    <property type="match status" value="1"/>
</dbReference>
<evidence type="ECO:0000256" key="5">
    <source>
        <dbReference type="ARBA" id="ARBA00022741"/>
    </source>
</evidence>
<dbReference type="FunFam" id="3.30.200.20:FF:000228">
    <property type="entry name" value="Serine/threonine-protein kinase BIK1"/>
    <property type="match status" value="1"/>
</dbReference>
<keyword evidence="11" id="KW-0479">Metal-binding</keyword>
<dbReference type="Gene3D" id="1.10.510.10">
    <property type="entry name" value="Transferase(Phosphotransferase) domain 1"/>
    <property type="match status" value="1"/>
</dbReference>
<keyword evidence="3" id="KW-0472">Membrane</keyword>
<dbReference type="InterPro" id="IPR001245">
    <property type="entry name" value="Ser-Thr/Tyr_kinase_cat_dom"/>
</dbReference>
<evidence type="ECO:0000259" key="14">
    <source>
        <dbReference type="PROSITE" id="PS50011"/>
    </source>
</evidence>
<keyword evidence="6 15" id="KW-0418">Kinase</keyword>
<dbReference type="PROSITE" id="PS00107">
    <property type="entry name" value="PROTEIN_KINASE_ATP"/>
    <property type="match status" value="1"/>
</dbReference>
<evidence type="ECO:0000256" key="10">
    <source>
        <dbReference type="PIRSR" id="PIRSR000615-1"/>
    </source>
</evidence>
<evidence type="ECO:0000256" key="7">
    <source>
        <dbReference type="ARBA" id="ARBA00022840"/>
    </source>
</evidence>
<evidence type="ECO:0000256" key="6">
    <source>
        <dbReference type="ARBA" id="ARBA00022777"/>
    </source>
</evidence>
<dbReference type="GO" id="GO:0005886">
    <property type="term" value="C:plasma membrane"/>
    <property type="evidence" value="ECO:0007669"/>
    <property type="project" value="UniProtKB-SubCell"/>
</dbReference>